<gene>
    <name evidence="1" type="ORF">LY90DRAFT_705233</name>
</gene>
<dbReference type="Proteomes" id="UP000193920">
    <property type="component" value="Unassembled WGS sequence"/>
</dbReference>
<proteinExistence type="predicted"/>
<evidence type="ECO:0000313" key="2">
    <source>
        <dbReference type="Proteomes" id="UP000193920"/>
    </source>
</evidence>
<dbReference type="EMBL" id="MCOG01000165">
    <property type="protein sequence ID" value="ORY32196.1"/>
    <property type="molecule type" value="Genomic_DNA"/>
</dbReference>
<organism evidence="1 2">
    <name type="scientific">Neocallimastix californiae</name>
    <dbReference type="NCBI Taxonomy" id="1754190"/>
    <lineage>
        <taxon>Eukaryota</taxon>
        <taxon>Fungi</taxon>
        <taxon>Fungi incertae sedis</taxon>
        <taxon>Chytridiomycota</taxon>
        <taxon>Chytridiomycota incertae sedis</taxon>
        <taxon>Neocallimastigomycetes</taxon>
        <taxon>Neocallimastigales</taxon>
        <taxon>Neocallimastigaceae</taxon>
        <taxon>Neocallimastix</taxon>
    </lineage>
</organism>
<keyword evidence="2" id="KW-1185">Reference proteome</keyword>
<evidence type="ECO:0000313" key="1">
    <source>
        <dbReference type="EMBL" id="ORY32196.1"/>
    </source>
</evidence>
<dbReference type="AlphaFoldDB" id="A0A1Y2BBV4"/>
<reference evidence="1 2" key="1">
    <citation type="submission" date="2016-08" db="EMBL/GenBank/DDBJ databases">
        <title>A Parts List for Fungal Cellulosomes Revealed by Comparative Genomics.</title>
        <authorList>
            <consortium name="DOE Joint Genome Institute"/>
            <person name="Haitjema C.H."/>
            <person name="Gilmore S.P."/>
            <person name="Henske J.K."/>
            <person name="Solomon K.V."/>
            <person name="De Groot R."/>
            <person name="Kuo A."/>
            <person name="Mondo S.J."/>
            <person name="Salamov A.A."/>
            <person name="Labutti K."/>
            <person name="Zhao Z."/>
            <person name="Chiniquy J."/>
            <person name="Barry K."/>
            <person name="Brewer H.M."/>
            <person name="Purvine S.O."/>
            <person name="Wright A.T."/>
            <person name="Boxma B."/>
            <person name="Van Alen T."/>
            <person name="Hackstein J.H."/>
            <person name="Baker S.E."/>
            <person name="Grigoriev I.V."/>
            <person name="O'Malley M.A."/>
        </authorList>
    </citation>
    <scope>NUCLEOTIDE SEQUENCE [LARGE SCALE GENOMIC DNA]</scope>
    <source>
        <strain evidence="1 2">G1</strain>
    </source>
</reference>
<name>A0A1Y2BBV4_9FUNG</name>
<accession>A0A1Y2BBV4</accession>
<comment type="caution">
    <text evidence="1">The sequence shown here is derived from an EMBL/GenBank/DDBJ whole genome shotgun (WGS) entry which is preliminary data.</text>
</comment>
<protein>
    <submittedName>
        <fullName evidence="1">Uncharacterized protein</fullName>
    </submittedName>
</protein>
<sequence>MIEGNAFLVTTIDDDASIFNKAASNIIVQVSGNYIYYNNYYQEEGPNLFSDLVKIPTRRIVGEDSELLAKLALYDCGEDSCTASGGYAINSNGYYAITNDPGTTATVAYEIEEAKDCTDKVGEILTIGTSNYLCLDAAIQAELINGLYFLKTDTAENKPLKGYNTKIIRISDNFISVDHTLEASEDTKYIIKNGDSYTLYTYIASEPIFAEGSGVTSVALYQPIAGTNVYQLIADTDAVKVTTNSEITDWMIFDCKTGDCHQTYGYYTVGSDDTLKYFSIPYSGANTILRVADITPKECKKAGDIGNLVKDGDDIKLCVVNNSDTPVLSAFEAKDYILSIENANIFIGASASKSMVIHGTATSFTRNINAPYAINNIDPATKEVVAADYTDESAQAKVAILKCSVDGCEKVDGYTESSGSYYQVSKTTGSSEALDPQETTCTENAGKIIKISDAVTLCLSADQGTTLTNGRYVMGTVANGTPLVSGKMIEIADSYIVVDDGLEGTTDAVYLINIGTDYLAYKYTATTKTFSKVTTVSGMKLYQALEAGSNVYQEVSTTDELTLLDLTTLKLFQCDSGKCVPLTGNISVKGKIYENSTDPTKWTVVTEEGTCSVGNVGKLKLKENTSAIQICMGTGETPSYALALLTAGTWYFIANKPYLMNSDLTILVNPAAVPGAYLVNNDNEVVTSSATKLVVCTDGTTCAPKIFAEAGIGYYKDSADATKFIQCTGTACAIDTTSYAACASGKVGLLDNDGKLCVDTTPAHAAAFAEDSTAVYYVVSNDASSSSNIFQDKASDGDHYASIIATQISITLNTEEKAGTCYKNNKASTEADATACSSASGTFLACTSGVCTAPAPAAGSGGG</sequence>